<comment type="subcellular location">
    <subcellularLocation>
        <location evidence="1">Mitochondrion membrane</location>
        <topology evidence="1">Multi-pass membrane protein</topology>
    </subcellularLocation>
</comment>
<dbReference type="HOGENOM" id="CLU_016390_0_0_1"/>
<feature type="region of interest" description="Disordered" evidence="9">
    <location>
        <begin position="581"/>
        <end position="654"/>
    </location>
</feature>
<organism evidence="11 12">
    <name type="scientific">Pseudozyma flocculosa PF-1</name>
    <dbReference type="NCBI Taxonomy" id="1277687"/>
    <lineage>
        <taxon>Eukaryota</taxon>
        <taxon>Fungi</taxon>
        <taxon>Dikarya</taxon>
        <taxon>Basidiomycota</taxon>
        <taxon>Ustilaginomycotina</taxon>
        <taxon>Ustilaginomycetes</taxon>
        <taxon>Ustilaginales</taxon>
        <taxon>Ustilaginaceae</taxon>
        <taxon>Pseudozyma</taxon>
    </lineage>
</organism>
<dbReference type="InterPro" id="IPR023395">
    <property type="entry name" value="MCP_dom_sf"/>
</dbReference>
<reference evidence="11 12" key="1">
    <citation type="journal article" date="2013" name="Plant Cell">
        <title>The transition from a phytopathogenic smut ancestor to an anamorphic biocontrol agent deciphered by comparative whole-genome analysis.</title>
        <authorList>
            <person name="Lefebvre F."/>
            <person name="Joly D.L."/>
            <person name="Labbe C."/>
            <person name="Teichmann B."/>
            <person name="Linning R."/>
            <person name="Belzile F."/>
            <person name="Bakkeren G."/>
            <person name="Belanger R.R."/>
        </authorList>
    </citation>
    <scope>NUCLEOTIDE SEQUENCE [LARGE SCALE GENOMIC DNA]</scope>
    <source>
        <strain evidence="11 12">PF-1</strain>
    </source>
</reference>
<sequence length="865" mass="92802">MTSASAATSRNHDGSHGHGERIASTSSTSTSSGGGGKDADADQQKGGADATSRKRSRSLSKAKRKDGARETTRHESLGGAIVRALIGSLAFLFKRPVRLFRPVKLSSWTILEAMAKREGRTFGLRYIRSVIKRENRSFLPHLLGPPLLVNTAIGFTLFEAYSLTESKLLSDRKKRIQQAPHAGEDDAAGSGDDPALATHDQGATWTPLWIVTVSGAAAGAAQCFLSAPLDNVRYILQRNVGAGAANKVHRSVPRQIKEISWRAVLRAAVLPFAPAVARDKLVADMHKAAAASETKANDARGQKMSAAETRKLWETRLKRWRGGIHGSGLFLSLIRDSVGFGSFFFIFECSRRCAYYSSTSIDKAFAWINARGLGRVRRSGDDLDDEGSGAPMRSDGHGDVHIEGSMRDWIREGQRDVTDADLSYNKSRTVQGRVVAVIILLIGGAIGALSYELVGRPFELMRVVIWEGRKEWEQDMRKEQRRYASARTSSRGRRSAGAAAAIDDVDLAPQGGRSAIIGGRVSASQAAFRLGANGRLGNLVALRAQNSGGSTTSHLTTYTMLRRPAHPLRLVNAAARRLAGAPVRTAAVKRRASARPSSKPRIRLATSRSHKHGGVAASSHDPSKNATQPNDSATPTPTPPTPQRPFRPRPSLATRPSSLSLLVEHARKIAKVDQRFGGPDPATTSTPLLLYHTYFVAPFLPAIPHAMVDNEMMRGLAASEAEDGGKQGQRRGTIAAASDASEARGPIDTSQITTMAQRTLLMSIASRRRDAFRPEEKLRKSWIRNNPVNSSLAASSSSSGGSLRPSTANASAGTGTGAGAAPSGSVLKNGVRNWGHGRVAWALKRLATPYGVAFLVFAWMGGDLS</sequence>
<dbReference type="KEGG" id="pfp:PFL1_06422"/>
<keyword evidence="3" id="KW-0813">Transport</keyword>
<protein>
    <recommendedName>
        <fullName evidence="13">Mitochondrial carrier protein</fullName>
    </recommendedName>
</protein>
<dbReference type="OrthoDB" id="3364892at2759"/>
<feature type="compositionally biased region" description="Basic residues" evidence="9">
    <location>
        <begin position="53"/>
        <end position="64"/>
    </location>
</feature>
<dbReference type="PANTHER" id="PTHR45624">
    <property type="entry name" value="MITOCHONDRIAL BASIC AMINO ACIDS TRANSPORTER-RELATED"/>
    <property type="match status" value="1"/>
</dbReference>
<dbReference type="InterPro" id="IPR050567">
    <property type="entry name" value="Mitochondrial_Carrier"/>
</dbReference>
<keyword evidence="4 10" id="KW-0812">Transmembrane</keyword>
<dbReference type="GO" id="GO:1990575">
    <property type="term" value="P:mitochondrial L-ornithine transmembrane transport"/>
    <property type="evidence" value="ECO:0007669"/>
    <property type="project" value="TreeGrafter"/>
</dbReference>
<feature type="region of interest" description="Disordered" evidence="9">
    <location>
        <begin position="174"/>
        <end position="197"/>
    </location>
</feature>
<dbReference type="Gene3D" id="1.50.40.10">
    <property type="entry name" value="Mitochondrial carrier domain"/>
    <property type="match status" value="1"/>
</dbReference>
<evidence type="ECO:0000313" key="12">
    <source>
        <dbReference type="Proteomes" id="UP000053664"/>
    </source>
</evidence>
<evidence type="ECO:0000256" key="7">
    <source>
        <dbReference type="ARBA" id="ARBA00023128"/>
    </source>
</evidence>
<evidence type="ECO:0000313" key="11">
    <source>
        <dbReference type="EMBL" id="EPQ25967.1"/>
    </source>
</evidence>
<evidence type="ECO:0008006" key="13">
    <source>
        <dbReference type="Google" id="ProtNLM"/>
    </source>
</evidence>
<comment type="similarity">
    <text evidence="2">Belongs to the mitochondrial carrier (TC 2.A.29) family.</text>
</comment>
<evidence type="ECO:0000256" key="3">
    <source>
        <dbReference type="ARBA" id="ARBA00022448"/>
    </source>
</evidence>
<feature type="compositionally biased region" description="Low complexity" evidence="9">
    <location>
        <begin position="188"/>
        <end position="197"/>
    </location>
</feature>
<feature type="compositionally biased region" description="Basic and acidic residues" evidence="9">
    <location>
        <begin position="10"/>
        <end position="21"/>
    </location>
</feature>
<keyword evidence="7" id="KW-0496">Mitochondrion</keyword>
<dbReference type="SUPFAM" id="SSF103506">
    <property type="entry name" value="Mitochondrial carrier"/>
    <property type="match status" value="1"/>
</dbReference>
<evidence type="ECO:0000256" key="6">
    <source>
        <dbReference type="ARBA" id="ARBA00022989"/>
    </source>
</evidence>
<gene>
    <name evidence="11" type="ORF">PFL1_06422</name>
</gene>
<keyword evidence="6 10" id="KW-1133">Transmembrane helix</keyword>
<dbReference type="AlphaFoldDB" id="A0A061H0R8"/>
<feature type="compositionally biased region" description="Low complexity" evidence="9">
    <location>
        <begin position="790"/>
        <end position="825"/>
    </location>
</feature>
<evidence type="ECO:0000256" key="4">
    <source>
        <dbReference type="ARBA" id="ARBA00022692"/>
    </source>
</evidence>
<feature type="region of interest" description="Disordered" evidence="9">
    <location>
        <begin position="378"/>
        <end position="397"/>
    </location>
</feature>
<dbReference type="EMBL" id="KE361648">
    <property type="protein sequence ID" value="EPQ25967.1"/>
    <property type="molecule type" value="Genomic_DNA"/>
</dbReference>
<keyword evidence="5" id="KW-0677">Repeat</keyword>
<evidence type="ECO:0000256" key="1">
    <source>
        <dbReference type="ARBA" id="ARBA00004225"/>
    </source>
</evidence>
<name>A0A061H0R8_9BASI</name>
<dbReference type="GO" id="GO:0000064">
    <property type="term" value="F:L-ornithine transmembrane transporter activity"/>
    <property type="evidence" value="ECO:0007669"/>
    <property type="project" value="TreeGrafter"/>
</dbReference>
<evidence type="ECO:0000256" key="9">
    <source>
        <dbReference type="SAM" id="MobiDB-lite"/>
    </source>
</evidence>
<evidence type="ECO:0000256" key="5">
    <source>
        <dbReference type="ARBA" id="ARBA00022737"/>
    </source>
</evidence>
<keyword evidence="8 10" id="KW-0472">Membrane</keyword>
<evidence type="ECO:0000256" key="10">
    <source>
        <dbReference type="SAM" id="Phobius"/>
    </source>
</evidence>
<accession>A0A061H0R8</accession>
<feature type="compositionally biased region" description="Pro residues" evidence="9">
    <location>
        <begin position="636"/>
        <end position="645"/>
    </location>
</feature>
<evidence type="ECO:0000256" key="8">
    <source>
        <dbReference type="ARBA" id="ARBA00023136"/>
    </source>
</evidence>
<dbReference type="PANTHER" id="PTHR45624:SF52">
    <property type="entry name" value="MITOCHONDRIAL CARRIER"/>
    <property type="match status" value="1"/>
</dbReference>
<feature type="transmembrane region" description="Helical" evidence="10">
    <location>
        <begin position="434"/>
        <end position="454"/>
    </location>
</feature>
<feature type="compositionally biased region" description="Basic residues" evidence="9">
    <location>
        <begin position="587"/>
        <end position="613"/>
    </location>
</feature>
<dbReference type="RefSeq" id="XP_007882155.1">
    <property type="nucleotide sequence ID" value="XM_007883964.1"/>
</dbReference>
<dbReference type="GeneID" id="19320499"/>
<proteinExistence type="inferred from homology"/>
<feature type="region of interest" description="Disordered" evidence="9">
    <location>
        <begin position="1"/>
        <end position="73"/>
    </location>
</feature>
<dbReference type="eggNOG" id="ENOG502S1WU">
    <property type="taxonomic scope" value="Eukaryota"/>
</dbReference>
<evidence type="ECO:0000256" key="2">
    <source>
        <dbReference type="ARBA" id="ARBA00006375"/>
    </source>
</evidence>
<dbReference type="GO" id="GO:0031966">
    <property type="term" value="C:mitochondrial membrane"/>
    <property type="evidence" value="ECO:0007669"/>
    <property type="project" value="UniProtKB-SubCell"/>
</dbReference>
<feature type="region of interest" description="Disordered" evidence="9">
    <location>
        <begin position="789"/>
        <end position="826"/>
    </location>
</feature>
<feature type="region of interest" description="Disordered" evidence="9">
    <location>
        <begin position="718"/>
        <end position="752"/>
    </location>
</feature>
<dbReference type="Proteomes" id="UP000053664">
    <property type="component" value="Unassembled WGS sequence"/>
</dbReference>
<feature type="compositionally biased region" description="Polar residues" evidence="9">
    <location>
        <begin position="624"/>
        <end position="633"/>
    </location>
</feature>